<dbReference type="OrthoDB" id="5314041at2759"/>
<evidence type="ECO:0000256" key="3">
    <source>
        <dbReference type="PROSITE-ProRule" id="PRU00023"/>
    </source>
</evidence>
<keyword evidence="1" id="KW-0677">Repeat</keyword>
<dbReference type="SMART" id="SM00248">
    <property type="entry name" value="ANK"/>
    <property type="match status" value="4"/>
</dbReference>
<dbReference type="SUPFAM" id="SSF48403">
    <property type="entry name" value="Ankyrin repeat"/>
    <property type="match status" value="1"/>
</dbReference>
<dbReference type="InterPro" id="IPR002110">
    <property type="entry name" value="Ankyrin_rpt"/>
</dbReference>
<dbReference type="PANTHER" id="PTHR24203:SF86">
    <property type="entry name" value="PROTEASOME 26S SUBUNIT, NON-ATPASE 10"/>
    <property type="match status" value="1"/>
</dbReference>
<organism evidence="4 5">
    <name type="scientific">Portunus trituberculatus</name>
    <name type="common">Swimming crab</name>
    <name type="synonym">Neptunus trituberculatus</name>
    <dbReference type="NCBI Taxonomy" id="210409"/>
    <lineage>
        <taxon>Eukaryota</taxon>
        <taxon>Metazoa</taxon>
        <taxon>Ecdysozoa</taxon>
        <taxon>Arthropoda</taxon>
        <taxon>Crustacea</taxon>
        <taxon>Multicrustacea</taxon>
        <taxon>Malacostraca</taxon>
        <taxon>Eumalacostraca</taxon>
        <taxon>Eucarida</taxon>
        <taxon>Decapoda</taxon>
        <taxon>Pleocyemata</taxon>
        <taxon>Brachyura</taxon>
        <taxon>Eubrachyura</taxon>
        <taxon>Portunoidea</taxon>
        <taxon>Portunidae</taxon>
        <taxon>Portuninae</taxon>
        <taxon>Portunus</taxon>
    </lineage>
</organism>
<name>A0A5B7KDQ2_PORTR</name>
<dbReference type="Pfam" id="PF12796">
    <property type="entry name" value="Ank_2"/>
    <property type="match status" value="2"/>
</dbReference>
<dbReference type="Proteomes" id="UP000324222">
    <property type="component" value="Unassembled WGS sequence"/>
</dbReference>
<accession>A0A5B7KDQ2</accession>
<dbReference type="Gene3D" id="1.25.40.20">
    <property type="entry name" value="Ankyrin repeat-containing domain"/>
    <property type="match status" value="1"/>
</dbReference>
<evidence type="ECO:0000313" key="5">
    <source>
        <dbReference type="Proteomes" id="UP000324222"/>
    </source>
</evidence>
<comment type="caution">
    <text evidence="4">The sequence shown here is derived from an EMBL/GenBank/DDBJ whole genome shotgun (WGS) entry which is preliminary data.</text>
</comment>
<evidence type="ECO:0000256" key="2">
    <source>
        <dbReference type="ARBA" id="ARBA00023043"/>
    </source>
</evidence>
<keyword evidence="2 3" id="KW-0040">ANK repeat</keyword>
<feature type="repeat" description="ANK" evidence="3">
    <location>
        <begin position="30"/>
        <end position="62"/>
    </location>
</feature>
<keyword evidence="5" id="KW-1185">Reference proteome</keyword>
<dbReference type="InterPro" id="IPR036770">
    <property type="entry name" value="Ankyrin_rpt-contain_sf"/>
</dbReference>
<dbReference type="PANTHER" id="PTHR24203">
    <property type="entry name" value="ANKYRIN REPEAT FAMILY PROTEIN"/>
    <property type="match status" value="1"/>
</dbReference>
<reference evidence="4 5" key="1">
    <citation type="submission" date="2019-05" db="EMBL/GenBank/DDBJ databases">
        <title>Another draft genome of Portunus trituberculatus and its Hox gene families provides insights of decapod evolution.</title>
        <authorList>
            <person name="Jeong J.-H."/>
            <person name="Song I."/>
            <person name="Kim S."/>
            <person name="Choi T."/>
            <person name="Kim D."/>
            <person name="Ryu S."/>
            <person name="Kim W."/>
        </authorList>
    </citation>
    <scope>NUCLEOTIDE SEQUENCE [LARGE SCALE GENOMIC DNA]</scope>
    <source>
        <tissue evidence="4">Muscle</tissue>
    </source>
</reference>
<dbReference type="AlphaFoldDB" id="A0A5B7KDQ2"/>
<dbReference type="PROSITE" id="PS50297">
    <property type="entry name" value="ANK_REP_REGION"/>
    <property type="match status" value="1"/>
</dbReference>
<dbReference type="EMBL" id="VSRR010142864">
    <property type="protein sequence ID" value="MPD04797.1"/>
    <property type="molecule type" value="Genomic_DNA"/>
</dbReference>
<evidence type="ECO:0000313" key="4">
    <source>
        <dbReference type="EMBL" id="MPD04797.1"/>
    </source>
</evidence>
<gene>
    <name evidence="4" type="primary">Ank1_3</name>
    <name evidence="4" type="ORF">E2C01_100506</name>
</gene>
<dbReference type="PROSITE" id="PS50088">
    <property type="entry name" value="ANK_REPEAT"/>
    <property type="match status" value="2"/>
</dbReference>
<feature type="repeat" description="ANK" evidence="3">
    <location>
        <begin position="63"/>
        <end position="95"/>
    </location>
</feature>
<protein>
    <submittedName>
        <fullName evidence="4">Ankyrin-1</fullName>
    </submittedName>
</protein>
<proteinExistence type="predicted"/>
<sequence length="147" mass="16082">MTALHYAAQEGHQQCVAILIRVIPPFPLDIKNTPLHLASRSGRVEVMKQLADAGWPLTAVNRAGATPLHWAAMGGSVVAAEWLVQRCGNPLVKDNLGRTPLDIAVLFGCHEVETWLTKNGGSVVRREDQYRMMVVRLYNVCLATPGS</sequence>
<evidence type="ECO:0000256" key="1">
    <source>
        <dbReference type="ARBA" id="ARBA00022737"/>
    </source>
</evidence>